<feature type="non-terminal residue" evidence="5">
    <location>
        <position position="273"/>
    </location>
</feature>
<dbReference type="Proteomes" id="UP000029391">
    <property type="component" value="Unassembled WGS sequence"/>
</dbReference>
<dbReference type="InterPro" id="IPR050903">
    <property type="entry name" value="Bact_Chemotaxis_MeTrfase"/>
</dbReference>
<dbReference type="CDD" id="cd02440">
    <property type="entry name" value="AdoMet_MTases"/>
    <property type="match status" value="1"/>
</dbReference>
<dbReference type="GO" id="GO:0008757">
    <property type="term" value="F:S-adenosylmethionine-dependent methyltransferase activity"/>
    <property type="evidence" value="ECO:0007669"/>
    <property type="project" value="InterPro"/>
</dbReference>
<dbReference type="AlphaFoldDB" id="A0A091B9E1"/>
<dbReference type="PROSITE" id="PS50123">
    <property type="entry name" value="CHER"/>
    <property type="match status" value="1"/>
</dbReference>
<protein>
    <recommendedName>
        <fullName evidence="4">CheR-type methyltransferase domain-containing protein</fullName>
    </recommendedName>
</protein>
<dbReference type="PANTHER" id="PTHR24422:SF19">
    <property type="entry name" value="CHEMOTAXIS PROTEIN METHYLTRANSFERASE"/>
    <property type="match status" value="1"/>
</dbReference>
<comment type="caution">
    <text evidence="5">The sequence shown here is derived from an EMBL/GenBank/DDBJ whole genome shotgun (WGS) entry which is preliminary data.</text>
</comment>
<dbReference type="GO" id="GO:0032259">
    <property type="term" value="P:methylation"/>
    <property type="evidence" value="ECO:0007669"/>
    <property type="project" value="UniProtKB-KW"/>
</dbReference>
<dbReference type="SUPFAM" id="SSF53335">
    <property type="entry name" value="S-adenosyl-L-methionine-dependent methyltransferases"/>
    <property type="match status" value="1"/>
</dbReference>
<keyword evidence="3" id="KW-0949">S-adenosyl-L-methionine</keyword>
<feature type="domain" description="CheR-type methyltransferase" evidence="4">
    <location>
        <begin position="1"/>
        <end position="265"/>
    </location>
</feature>
<dbReference type="Pfam" id="PF01739">
    <property type="entry name" value="CheR"/>
    <property type="match status" value="1"/>
</dbReference>
<keyword evidence="1" id="KW-0489">Methyltransferase</keyword>
<dbReference type="InterPro" id="IPR029063">
    <property type="entry name" value="SAM-dependent_MTases_sf"/>
</dbReference>
<accession>A0A091B9E1</accession>
<evidence type="ECO:0000256" key="3">
    <source>
        <dbReference type="ARBA" id="ARBA00022691"/>
    </source>
</evidence>
<evidence type="ECO:0000259" key="4">
    <source>
        <dbReference type="PROSITE" id="PS50123"/>
    </source>
</evidence>
<keyword evidence="6" id="KW-1185">Reference proteome</keyword>
<dbReference type="PANTHER" id="PTHR24422">
    <property type="entry name" value="CHEMOTAXIS PROTEIN METHYLTRANSFERASE"/>
    <property type="match status" value="1"/>
</dbReference>
<organism evidence="5 6">
    <name type="scientific">Arenimonas composti TR7-09 = DSM 18010</name>
    <dbReference type="NCBI Taxonomy" id="1121013"/>
    <lineage>
        <taxon>Bacteria</taxon>
        <taxon>Pseudomonadati</taxon>
        <taxon>Pseudomonadota</taxon>
        <taxon>Gammaproteobacteria</taxon>
        <taxon>Lysobacterales</taxon>
        <taxon>Lysobacteraceae</taxon>
        <taxon>Arenimonas</taxon>
    </lineage>
</organism>
<dbReference type="InterPro" id="IPR000780">
    <property type="entry name" value="CheR_MeTrfase"/>
</dbReference>
<evidence type="ECO:0000256" key="1">
    <source>
        <dbReference type="ARBA" id="ARBA00022603"/>
    </source>
</evidence>
<dbReference type="SMART" id="SM00138">
    <property type="entry name" value="MeTrc"/>
    <property type="match status" value="1"/>
</dbReference>
<dbReference type="PRINTS" id="PR00996">
    <property type="entry name" value="CHERMTFRASE"/>
</dbReference>
<dbReference type="EMBL" id="AWXU01000055">
    <property type="protein sequence ID" value="KFN48346.1"/>
    <property type="molecule type" value="Genomic_DNA"/>
</dbReference>
<dbReference type="InterPro" id="IPR022642">
    <property type="entry name" value="CheR_C"/>
</dbReference>
<dbReference type="Gene3D" id="3.40.50.150">
    <property type="entry name" value="Vaccinia Virus protein VP39"/>
    <property type="match status" value="1"/>
</dbReference>
<keyword evidence="2" id="KW-0808">Transferase</keyword>
<name>A0A091B9E1_9GAMM</name>
<evidence type="ECO:0000256" key="2">
    <source>
        <dbReference type="ARBA" id="ARBA00022679"/>
    </source>
</evidence>
<reference evidence="5 6" key="1">
    <citation type="submission" date="2013-09" db="EMBL/GenBank/DDBJ databases">
        <title>Genome sequencing of Arenimonas composti.</title>
        <authorList>
            <person name="Chen F."/>
            <person name="Wang G."/>
        </authorList>
    </citation>
    <scope>NUCLEOTIDE SEQUENCE [LARGE SCALE GENOMIC DNA]</scope>
    <source>
        <strain evidence="5 6">TR7-09</strain>
    </source>
</reference>
<proteinExistence type="predicted"/>
<sequence length="273" mass="29535">MSREALLDLLRERIGLDPATLGERVIDDACAEARRRLGVADDLALHARVVGDGQAWTACVEAFTVPESWFFRAGEQFADLARHARALPARPYRVLCLPSAAGEEAWSAAISLLDAGLAPGEFEVLGIDVSPAAIAKAGAGLYRRSVFRGQTPPATWLHPAGEGGYRVDPLLRRCVRFRTGNALDPRLLADEAPFAAVFCRNLLIYLHADARRRVLLALLSRLRPDGLLFAGQAEVLSSFDQRLQPWPGGSPLTFVTATGSRAAGETPASRRES</sequence>
<evidence type="ECO:0000313" key="5">
    <source>
        <dbReference type="EMBL" id="KFN48346.1"/>
    </source>
</evidence>
<dbReference type="eggNOG" id="COG1352">
    <property type="taxonomic scope" value="Bacteria"/>
</dbReference>
<evidence type="ECO:0000313" key="6">
    <source>
        <dbReference type="Proteomes" id="UP000029391"/>
    </source>
</evidence>
<dbReference type="STRING" id="1121013.GCA_000426365_02023"/>
<dbReference type="RefSeq" id="WP_211251125.1">
    <property type="nucleotide sequence ID" value="NZ_AWXU01000055.1"/>
</dbReference>
<gene>
    <name evidence="5" type="ORF">P873_14345</name>
</gene>